<feature type="binding site" evidence="11">
    <location>
        <position position="280"/>
    </location>
    <ligand>
        <name>substrate</name>
    </ligand>
</feature>
<keyword evidence="7 13" id="KW-0456">Lyase</keyword>
<dbReference type="FunFam" id="3.20.20.10:FF:000012">
    <property type="entry name" value="Carboxynorspermidine/carboxyspermidine decarboxylase"/>
    <property type="match status" value="1"/>
</dbReference>
<dbReference type="Gene3D" id="3.20.20.10">
    <property type="entry name" value="Alanine racemase"/>
    <property type="match status" value="1"/>
</dbReference>
<evidence type="ECO:0000313" key="14">
    <source>
        <dbReference type="Proteomes" id="UP000559010"/>
    </source>
</evidence>
<comment type="caution">
    <text evidence="13">The sequence shown here is derived from an EMBL/GenBank/DDBJ whole genome shotgun (WGS) entry which is preliminary data.</text>
</comment>
<keyword evidence="4" id="KW-0210">Decarboxylase</keyword>
<comment type="catalytic activity">
    <reaction evidence="9">
        <text>carboxyspermidine + H(+) = spermidine + CO2</text>
        <dbReference type="Rhea" id="RHEA:34095"/>
        <dbReference type="ChEBI" id="CHEBI:15378"/>
        <dbReference type="ChEBI" id="CHEBI:16526"/>
        <dbReference type="ChEBI" id="CHEBI:57834"/>
        <dbReference type="ChEBI" id="CHEBI:65072"/>
        <dbReference type="EC" id="4.1.1.96"/>
    </reaction>
</comment>
<feature type="domain" description="Orn/DAP/Arg decarboxylase 2 C-terminal" evidence="12">
    <location>
        <begin position="119"/>
        <end position="336"/>
    </location>
</feature>
<dbReference type="NCBIfam" id="TIGR01047">
    <property type="entry name" value="nspC"/>
    <property type="match status" value="1"/>
</dbReference>
<evidence type="ECO:0000256" key="8">
    <source>
        <dbReference type="ARBA" id="ARBA00025802"/>
    </source>
</evidence>
<organism evidence="13 14">
    <name type="scientific">Marinigracilibium pacificum</name>
    <dbReference type="NCBI Taxonomy" id="2729599"/>
    <lineage>
        <taxon>Bacteria</taxon>
        <taxon>Pseudomonadati</taxon>
        <taxon>Bacteroidota</taxon>
        <taxon>Cytophagia</taxon>
        <taxon>Cytophagales</taxon>
        <taxon>Flammeovirgaceae</taxon>
        <taxon>Marinigracilibium</taxon>
    </lineage>
</organism>
<dbReference type="Pfam" id="PF00278">
    <property type="entry name" value="Orn_DAP_Arg_deC"/>
    <property type="match status" value="1"/>
</dbReference>
<proteinExistence type="inferred from homology"/>
<name>A0A848J2X3_9BACT</name>
<evidence type="ECO:0000256" key="1">
    <source>
        <dbReference type="ARBA" id="ARBA00001933"/>
    </source>
</evidence>
<sequence>MAINYENIPSPCFVLDKSRLIGNLELMNRVQKESGASIILAFKGFAMWSVFPTVRQYLSGATASSLSEARLCFEEMKSKAHTYSPAYLPEEFDEILSYSSHITFNSLKQAETYKDRVMSSPDKVSMGLRVNPGWSDVETMLYNPSAPGSRLGVSDEELSNGLPDYIEGLHFHVLCESPSESLVKVLESFEKLYGKYLGRVKWVNFGGGHLMTKKGYNVELLIDTIRKFKEKYPHLEVILEPGSAAAWDTGVLVSRVLDIVERKGVKTAILDVSFTAHMPDTLEMPYRPRIIGAGDPTEGKPTYKLGGVSCLAGDYMHEYSFDKELNIGDKVIFEDMIHYTMVKTTTFNGITHPSIAIWEKDNSLNVVKEFGYEDFRDRLS</sequence>
<dbReference type="PANTHER" id="PTHR43727">
    <property type="entry name" value="DIAMINOPIMELATE DECARBOXYLASE"/>
    <property type="match status" value="1"/>
</dbReference>
<evidence type="ECO:0000256" key="11">
    <source>
        <dbReference type="PIRSR" id="PIRSR038941-1"/>
    </source>
</evidence>
<evidence type="ECO:0000256" key="5">
    <source>
        <dbReference type="ARBA" id="ARBA00022898"/>
    </source>
</evidence>
<dbReference type="SUPFAM" id="SSF50621">
    <property type="entry name" value="Alanine racemase C-terminal domain-like"/>
    <property type="match status" value="1"/>
</dbReference>
<evidence type="ECO:0000256" key="4">
    <source>
        <dbReference type="ARBA" id="ARBA00022793"/>
    </source>
</evidence>
<keyword evidence="6" id="KW-0745">Spermidine biosynthesis</keyword>
<evidence type="ECO:0000259" key="12">
    <source>
        <dbReference type="Pfam" id="PF00278"/>
    </source>
</evidence>
<dbReference type="SUPFAM" id="SSF51419">
    <property type="entry name" value="PLP-binding barrel"/>
    <property type="match status" value="1"/>
</dbReference>
<keyword evidence="14" id="KW-1185">Reference proteome</keyword>
<dbReference type="PIRSF" id="PIRSF038941">
    <property type="entry name" value="NspC"/>
    <property type="match status" value="1"/>
</dbReference>
<evidence type="ECO:0000256" key="7">
    <source>
        <dbReference type="ARBA" id="ARBA00023239"/>
    </source>
</evidence>
<evidence type="ECO:0000256" key="6">
    <source>
        <dbReference type="ARBA" id="ARBA00023066"/>
    </source>
</evidence>
<reference evidence="13 14" key="1">
    <citation type="submission" date="2020-04" db="EMBL/GenBank/DDBJ databases">
        <title>Flammeovirgaceae bacterium KN852 isolated from deep sea.</title>
        <authorList>
            <person name="Zhang D.-C."/>
        </authorList>
    </citation>
    <scope>NUCLEOTIDE SEQUENCE [LARGE SCALE GENOMIC DNA]</scope>
    <source>
        <strain evidence="13 14">KN852</strain>
    </source>
</reference>
<accession>A0A848J2X3</accession>
<comment type="catalytic activity">
    <reaction evidence="10">
        <text>carboxynorspermidine + H(+) = norspermidine + CO2</text>
        <dbReference type="Rhea" id="RHEA:34099"/>
        <dbReference type="ChEBI" id="CHEBI:15378"/>
        <dbReference type="ChEBI" id="CHEBI:16526"/>
        <dbReference type="ChEBI" id="CHEBI:57920"/>
        <dbReference type="ChEBI" id="CHEBI:65070"/>
        <dbReference type="EC" id="4.1.1.96"/>
    </reaction>
</comment>
<dbReference type="GO" id="GO:0009089">
    <property type="term" value="P:lysine biosynthetic process via diaminopimelate"/>
    <property type="evidence" value="ECO:0007669"/>
    <property type="project" value="TreeGrafter"/>
</dbReference>
<evidence type="ECO:0000256" key="10">
    <source>
        <dbReference type="ARBA" id="ARBA00047389"/>
    </source>
</evidence>
<evidence type="ECO:0000256" key="3">
    <source>
        <dbReference type="ARBA" id="ARBA00013633"/>
    </source>
</evidence>
<dbReference type="AlphaFoldDB" id="A0A848J2X3"/>
<evidence type="ECO:0000256" key="9">
    <source>
        <dbReference type="ARBA" id="ARBA00047351"/>
    </source>
</evidence>
<keyword evidence="5" id="KW-0663">Pyridoxal phosphate</keyword>
<dbReference type="EC" id="4.1.1.96" evidence="2"/>
<dbReference type="InterPro" id="IPR009006">
    <property type="entry name" value="Ala_racemase/Decarboxylase_C"/>
</dbReference>
<dbReference type="PANTHER" id="PTHR43727:SF1">
    <property type="entry name" value="CARBOXYNORSPERMIDINE_CARBOXYSPERMIDINE DECARBOXYLASE"/>
    <property type="match status" value="1"/>
</dbReference>
<gene>
    <name evidence="13" type="primary">nspC</name>
    <name evidence="13" type="ORF">HH304_15715</name>
</gene>
<dbReference type="EMBL" id="JABBNU010000010">
    <property type="protein sequence ID" value="NMM49855.1"/>
    <property type="molecule type" value="Genomic_DNA"/>
</dbReference>
<dbReference type="InterPro" id="IPR029066">
    <property type="entry name" value="PLP-binding_barrel"/>
</dbReference>
<dbReference type="GO" id="GO:0008836">
    <property type="term" value="F:diaminopimelate decarboxylase activity"/>
    <property type="evidence" value="ECO:0007669"/>
    <property type="project" value="TreeGrafter"/>
</dbReference>
<dbReference type="RefSeq" id="WP_169683380.1">
    <property type="nucleotide sequence ID" value="NZ_JABBNU010000010.1"/>
</dbReference>
<dbReference type="InterPro" id="IPR005730">
    <property type="entry name" value="Nsp_de-COase"/>
</dbReference>
<evidence type="ECO:0000313" key="13">
    <source>
        <dbReference type="EMBL" id="NMM49855.1"/>
    </source>
</evidence>
<dbReference type="Proteomes" id="UP000559010">
    <property type="component" value="Unassembled WGS sequence"/>
</dbReference>
<dbReference type="GO" id="GO:0008295">
    <property type="term" value="P:spermidine biosynthetic process"/>
    <property type="evidence" value="ECO:0007669"/>
    <property type="project" value="UniProtKB-KW"/>
</dbReference>
<dbReference type="CDD" id="cd06829">
    <property type="entry name" value="PLPDE_III_CANSDC"/>
    <property type="match status" value="1"/>
</dbReference>
<evidence type="ECO:0000256" key="2">
    <source>
        <dbReference type="ARBA" id="ARBA00012259"/>
    </source>
</evidence>
<dbReference type="InterPro" id="IPR022643">
    <property type="entry name" value="De-COase2_C"/>
</dbReference>
<comment type="similarity">
    <text evidence="8">Belongs to the Orn/Lys/Arg decarboxylase class-II family. NspC subfamily.</text>
</comment>
<comment type="cofactor">
    <cofactor evidence="1">
        <name>pyridoxal 5'-phosphate</name>
        <dbReference type="ChEBI" id="CHEBI:597326"/>
    </cofactor>
</comment>
<protein>
    <recommendedName>
        <fullName evidence="3">Carboxynorspermidine/carboxyspermidine decarboxylase</fullName>
        <ecNumber evidence="2">4.1.1.96</ecNumber>
    </recommendedName>
</protein>
<dbReference type="Gene3D" id="2.40.37.10">
    <property type="entry name" value="Lyase, Ornithine Decarboxylase, Chain A, domain 1"/>
    <property type="match status" value="1"/>
</dbReference>
<dbReference type="GO" id="GO:0045312">
    <property type="term" value="P:nor-spermidine biosynthetic process"/>
    <property type="evidence" value="ECO:0007669"/>
    <property type="project" value="InterPro"/>
</dbReference>